<dbReference type="Proteomes" id="UP000530928">
    <property type="component" value="Unassembled WGS sequence"/>
</dbReference>
<organism evidence="2 3">
    <name type="scientific">Nonomuraea soli</name>
    <dbReference type="NCBI Taxonomy" id="1032476"/>
    <lineage>
        <taxon>Bacteria</taxon>
        <taxon>Bacillati</taxon>
        <taxon>Actinomycetota</taxon>
        <taxon>Actinomycetes</taxon>
        <taxon>Streptosporangiales</taxon>
        <taxon>Streptosporangiaceae</taxon>
        <taxon>Nonomuraea</taxon>
    </lineage>
</organism>
<keyword evidence="2" id="KW-0808">Transferase</keyword>
<dbReference type="GO" id="GO:0016301">
    <property type="term" value="F:kinase activity"/>
    <property type="evidence" value="ECO:0007669"/>
    <property type="project" value="UniProtKB-KW"/>
</dbReference>
<dbReference type="RefSeq" id="WP_181615920.1">
    <property type="nucleotide sequence ID" value="NZ_BAABAM010000010.1"/>
</dbReference>
<gene>
    <name evidence="2" type="ORF">HNR30_008616</name>
</gene>
<reference evidence="2 3" key="1">
    <citation type="submission" date="2020-07" db="EMBL/GenBank/DDBJ databases">
        <title>Genomic Encyclopedia of Type Strains, Phase IV (KMG-IV): sequencing the most valuable type-strain genomes for metagenomic binning, comparative biology and taxonomic classification.</title>
        <authorList>
            <person name="Goeker M."/>
        </authorList>
    </citation>
    <scope>NUCLEOTIDE SEQUENCE [LARGE SCALE GENOMIC DNA]</scope>
    <source>
        <strain evidence="2 3">DSM 45533</strain>
    </source>
</reference>
<evidence type="ECO:0000313" key="3">
    <source>
        <dbReference type="Proteomes" id="UP000530928"/>
    </source>
</evidence>
<proteinExistence type="predicted"/>
<dbReference type="Gene3D" id="3.90.1200.10">
    <property type="match status" value="1"/>
</dbReference>
<dbReference type="EMBL" id="JACDUR010000010">
    <property type="protein sequence ID" value="MBA2897220.1"/>
    <property type="molecule type" value="Genomic_DNA"/>
</dbReference>
<dbReference type="InterPro" id="IPR002575">
    <property type="entry name" value="Aminoglycoside_PTrfase"/>
</dbReference>
<protein>
    <submittedName>
        <fullName evidence="2">Thiamine kinase-like enzyme</fullName>
    </submittedName>
</protein>
<evidence type="ECO:0000313" key="2">
    <source>
        <dbReference type="EMBL" id="MBA2897220.1"/>
    </source>
</evidence>
<keyword evidence="3" id="KW-1185">Reference proteome</keyword>
<name>A0A7W0HVJ1_9ACTN</name>
<feature type="domain" description="Aminoglycoside phosphotransferase" evidence="1">
    <location>
        <begin position="42"/>
        <end position="247"/>
    </location>
</feature>
<comment type="caution">
    <text evidence="2">The sequence shown here is derived from an EMBL/GenBank/DDBJ whole genome shotgun (WGS) entry which is preliminary data.</text>
</comment>
<evidence type="ECO:0000259" key="1">
    <source>
        <dbReference type="Pfam" id="PF01636"/>
    </source>
</evidence>
<accession>A0A7W0HVJ1</accession>
<keyword evidence="2" id="KW-0418">Kinase</keyword>
<dbReference type="AlphaFoldDB" id="A0A7W0HVJ1"/>
<sequence length="307" mass="33795">MSDNPPASGVRVPWEHVPAAVRQRIEDFLGSPVADAVTQTGGFSPAAAVRLVTADGTRAFVKACGPDPNPHSVEIYRNEARIASRLPASVPAPRLLTTFEHDGWVALVFEDIEGRHPVTPWEREELDRVVEAVRTMNTALTPSPVEAPAMADYYDENFHGWRRLVTEDTTGLDPWALRWLERLAALEAGWAEATKGDTLLQSDLRADNILLAGERVYFVDWPHACVGAAWFDLLAMLPSVRMQGGPPPQDLLPDPSHDITVGLVALAGYFVRQGRLPDPPGLPTLRAFQRAQGAVAIEWLKHRTGWQ</sequence>
<dbReference type="SUPFAM" id="SSF56112">
    <property type="entry name" value="Protein kinase-like (PK-like)"/>
    <property type="match status" value="1"/>
</dbReference>
<dbReference type="Gene3D" id="3.30.200.20">
    <property type="entry name" value="Phosphorylase Kinase, domain 1"/>
    <property type="match status" value="1"/>
</dbReference>
<dbReference type="Pfam" id="PF01636">
    <property type="entry name" value="APH"/>
    <property type="match status" value="1"/>
</dbReference>
<dbReference type="InterPro" id="IPR011009">
    <property type="entry name" value="Kinase-like_dom_sf"/>
</dbReference>